<evidence type="ECO:0008006" key="3">
    <source>
        <dbReference type="Google" id="ProtNLM"/>
    </source>
</evidence>
<dbReference type="EMBL" id="JACHJN010000001">
    <property type="protein sequence ID" value="MBB5953481.1"/>
    <property type="molecule type" value="Genomic_DNA"/>
</dbReference>
<reference evidence="1 2" key="1">
    <citation type="submission" date="2020-08" db="EMBL/GenBank/DDBJ databases">
        <title>Genomic Encyclopedia of Type Strains, Phase III (KMG-III): the genomes of soil and plant-associated and newly described type strains.</title>
        <authorList>
            <person name="Whitman W."/>
        </authorList>
    </citation>
    <scope>NUCLEOTIDE SEQUENCE [LARGE SCALE GENOMIC DNA]</scope>
    <source>
        <strain evidence="1 2">CECT 8640</strain>
    </source>
</reference>
<organism evidence="1 2">
    <name type="scientific">Saccharothrix tamanrassetensis</name>
    <dbReference type="NCBI Taxonomy" id="1051531"/>
    <lineage>
        <taxon>Bacteria</taxon>
        <taxon>Bacillati</taxon>
        <taxon>Actinomycetota</taxon>
        <taxon>Actinomycetes</taxon>
        <taxon>Pseudonocardiales</taxon>
        <taxon>Pseudonocardiaceae</taxon>
        <taxon>Saccharothrix</taxon>
    </lineage>
</organism>
<dbReference type="SUPFAM" id="SSF53756">
    <property type="entry name" value="UDP-Glycosyltransferase/glycogen phosphorylase"/>
    <property type="match status" value="1"/>
</dbReference>
<dbReference type="Proteomes" id="UP000547510">
    <property type="component" value="Unassembled WGS sequence"/>
</dbReference>
<dbReference type="AlphaFoldDB" id="A0A841C8N8"/>
<comment type="caution">
    <text evidence="1">The sequence shown here is derived from an EMBL/GenBank/DDBJ whole genome shotgun (WGS) entry which is preliminary data.</text>
</comment>
<evidence type="ECO:0000313" key="2">
    <source>
        <dbReference type="Proteomes" id="UP000547510"/>
    </source>
</evidence>
<protein>
    <recommendedName>
        <fullName evidence="3">ADP-heptose:LPS heptosyltransferase</fullName>
    </recommendedName>
</protein>
<keyword evidence="2" id="KW-1185">Reference proteome</keyword>
<gene>
    <name evidence="1" type="ORF">FHS29_000051</name>
</gene>
<accession>A0A841C8N8</accession>
<dbReference type="RefSeq" id="WP_184687088.1">
    <property type="nucleotide sequence ID" value="NZ_JACHJN010000001.1"/>
</dbReference>
<name>A0A841C8N8_9PSEU</name>
<dbReference type="Gene3D" id="3.40.50.2000">
    <property type="entry name" value="Glycogen Phosphorylase B"/>
    <property type="match status" value="1"/>
</dbReference>
<proteinExistence type="predicted"/>
<sequence>MPGSLLVNFVYCHPVGHAIEALHRCHGYHRADPDLRIGVVLNSATPVEPARLCPFIDEVHAVDVDVFDGSADFAPRLARIGRDWDQVVEDERASQSWQRTLFPGLARYFDQAREHFRPGGVRFPYAAGEAFRLPIQAEPHEGVRIAVLPGGSGPRSNYPSVRSWRLVLDALAVRFPGAEFVFVGKLRDDARTSTSFGRGEFDELIGSVRSVDAVDRPLVAQLAEVASSDVLVSPHSGFSMAALAVGTPWLSISGNRWPEYYFPGTPFYSVLPEVARFPAFNLFADDPQPVSDDGPRSPSMSFDRISADLAEIVDGAARLVERRWDFDTALADYVRRMVALGMRHRMWSVDDVHAAYLPQ</sequence>
<evidence type="ECO:0000313" key="1">
    <source>
        <dbReference type="EMBL" id="MBB5953481.1"/>
    </source>
</evidence>